<comment type="caution">
    <text evidence="2">The sequence shown here is derived from an EMBL/GenBank/DDBJ whole genome shotgun (WGS) entry which is preliminary data.</text>
</comment>
<organism evidence="2 3">
    <name type="scientific">Aliterella atlantica CENA595</name>
    <dbReference type="NCBI Taxonomy" id="1618023"/>
    <lineage>
        <taxon>Bacteria</taxon>
        <taxon>Bacillati</taxon>
        <taxon>Cyanobacteriota</taxon>
        <taxon>Cyanophyceae</taxon>
        <taxon>Chroococcidiopsidales</taxon>
        <taxon>Aliterellaceae</taxon>
        <taxon>Aliterella</taxon>
    </lineage>
</organism>
<feature type="non-terminal residue" evidence="2">
    <location>
        <position position="1"/>
    </location>
</feature>
<feature type="transmembrane region" description="Helical" evidence="1">
    <location>
        <begin position="41"/>
        <end position="66"/>
    </location>
</feature>
<keyword evidence="1" id="KW-0472">Membrane</keyword>
<dbReference type="AlphaFoldDB" id="A0A0D8ZRW1"/>
<dbReference type="Proteomes" id="UP000032452">
    <property type="component" value="Unassembled WGS sequence"/>
</dbReference>
<feature type="transmembrane region" description="Helical" evidence="1">
    <location>
        <begin position="109"/>
        <end position="133"/>
    </location>
</feature>
<accession>A0A0D8ZRW1</accession>
<dbReference type="STRING" id="1618023.UH38_11720"/>
<name>A0A0D8ZRW1_9CYAN</name>
<proteinExistence type="predicted"/>
<evidence type="ECO:0000256" key="1">
    <source>
        <dbReference type="SAM" id="Phobius"/>
    </source>
</evidence>
<sequence length="140" mass="14981">PASPAPPAPPPVRQKTRARFSTLELLFNGAFSGFEGGLVGIALFSFLGTTLVSTGAWLLILAVLVFAQWRRWIERWDLIIIAGITLALVLFVPGLTANVSNLIGIDSKLVVLVIATLTAAVAIAVTAIFRLIYKLLSLIL</sequence>
<protein>
    <submittedName>
        <fullName evidence="2">Uncharacterized protein</fullName>
    </submittedName>
</protein>
<keyword evidence="1" id="KW-1133">Transmembrane helix</keyword>
<evidence type="ECO:0000313" key="2">
    <source>
        <dbReference type="EMBL" id="KJH71470.1"/>
    </source>
</evidence>
<evidence type="ECO:0000313" key="3">
    <source>
        <dbReference type="Proteomes" id="UP000032452"/>
    </source>
</evidence>
<feature type="transmembrane region" description="Helical" evidence="1">
    <location>
        <begin position="78"/>
        <end position="97"/>
    </location>
</feature>
<dbReference type="EMBL" id="JYON01000011">
    <property type="protein sequence ID" value="KJH71470.1"/>
    <property type="molecule type" value="Genomic_DNA"/>
</dbReference>
<gene>
    <name evidence="2" type="ORF">UH38_11720</name>
</gene>
<reference evidence="2 3" key="1">
    <citation type="submission" date="2015-02" db="EMBL/GenBank/DDBJ databases">
        <title>Draft genome of a novel marine cyanobacterium (Chroococcales) isolated from South Atlantic Ocean.</title>
        <authorList>
            <person name="Rigonato J."/>
            <person name="Alvarenga D.O."/>
            <person name="Branco L.H."/>
            <person name="Varani A.M."/>
            <person name="Brandini F.P."/>
            <person name="Fiore M.F."/>
        </authorList>
    </citation>
    <scope>NUCLEOTIDE SEQUENCE [LARGE SCALE GENOMIC DNA]</scope>
    <source>
        <strain evidence="2 3">CENA595</strain>
    </source>
</reference>
<keyword evidence="3" id="KW-1185">Reference proteome</keyword>
<keyword evidence="1" id="KW-0812">Transmembrane</keyword>